<name>A0ABQ0JLS5_9VIBR</name>
<dbReference type="Gene3D" id="3.30.70.1320">
    <property type="entry name" value="Multidrug efflux transporter AcrB pore domain like"/>
    <property type="match status" value="1"/>
</dbReference>
<accession>A0ABQ0JLS5</accession>
<protein>
    <submittedName>
        <fullName evidence="2">Acriflavin resistance protein</fullName>
    </submittedName>
</protein>
<keyword evidence="1" id="KW-1133">Transmembrane helix</keyword>
<dbReference type="Proteomes" id="UP000029223">
    <property type="component" value="Unassembled WGS sequence"/>
</dbReference>
<keyword evidence="3" id="KW-1185">Reference proteome</keyword>
<reference evidence="3" key="1">
    <citation type="submission" date="2014-09" db="EMBL/GenBank/DDBJ databases">
        <title>Vibrio variabilis JCM 19239. (C206) whole genome shotgun sequence.</title>
        <authorList>
            <person name="Sawabe T."/>
            <person name="Meirelles P."/>
            <person name="Nakanishi M."/>
            <person name="Sayaka M."/>
            <person name="Hattori M."/>
            <person name="Ohkuma M."/>
        </authorList>
    </citation>
    <scope>NUCLEOTIDE SEQUENCE [LARGE SCALE GENOMIC DNA]</scope>
    <source>
        <strain evidence="3">JCM 19239</strain>
    </source>
</reference>
<keyword evidence="1" id="KW-0472">Membrane</keyword>
<dbReference type="Pfam" id="PF00873">
    <property type="entry name" value="ACR_tran"/>
    <property type="match status" value="1"/>
</dbReference>
<evidence type="ECO:0000313" key="2">
    <source>
        <dbReference type="EMBL" id="GAL29300.1"/>
    </source>
</evidence>
<dbReference type="Gene3D" id="1.20.1640.10">
    <property type="entry name" value="Multidrug efflux transporter AcrB transmembrane domain"/>
    <property type="match status" value="1"/>
</dbReference>
<gene>
    <name evidence="2" type="ORF">JCM19239_3497</name>
</gene>
<sequence length="94" mass="10010">MTVGISMLSGRNVVEVGALIEDKLASLENQIPLGMNLDIIYNQPQEVDQSVAGFVTNTVEALIIVVVVLLAFMGLRVGLIIGAVLMITVAGSWR</sequence>
<reference evidence="3" key="2">
    <citation type="submission" date="2014-09" db="EMBL/GenBank/DDBJ databases">
        <authorList>
            <consortium name="NBRP consortium"/>
            <person name="Sawabe T."/>
            <person name="Meirelles P."/>
            <person name="Nakanishi M."/>
            <person name="Sayaka M."/>
            <person name="Hattori M."/>
            <person name="Ohkuma M."/>
        </authorList>
    </citation>
    <scope>NUCLEOTIDE SEQUENCE [LARGE SCALE GENOMIC DNA]</scope>
    <source>
        <strain evidence="3">JCM 19239</strain>
    </source>
</reference>
<dbReference type="EMBL" id="BBMS01000061">
    <property type="protein sequence ID" value="GAL29300.1"/>
    <property type="molecule type" value="Genomic_DNA"/>
</dbReference>
<dbReference type="PANTHER" id="PTHR32063">
    <property type="match status" value="1"/>
</dbReference>
<dbReference type="PANTHER" id="PTHR32063:SF18">
    <property type="entry name" value="CATION EFFLUX SYSTEM PROTEIN"/>
    <property type="match status" value="1"/>
</dbReference>
<proteinExistence type="predicted"/>
<dbReference type="InterPro" id="IPR001036">
    <property type="entry name" value="Acrflvin-R"/>
</dbReference>
<organism evidence="2 3">
    <name type="scientific">Vibrio variabilis</name>
    <dbReference type="NCBI Taxonomy" id="990271"/>
    <lineage>
        <taxon>Bacteria</taxon>
        <taxon>Pseudomonadati</taxon>
        <taxon>Pseudomonadota</taxon>
        <taxon>Gammaproteobacteria</taxon>
        <taxon>Vibrionales</taxon>
        <taxon>Vibrionaceae</taxon>
        <taxon>Vibrio</taxon>
    </lineage>
</organism>
<dbReference type="SUPFAM" id="SSF82866">
    <property type="entry name" value="Multidrug efflux transporter AcrB transmembrane domain"/>
    <property type="match status" value="1"/>
</dbReference>
<keyword evidence="1" id="KW-0812">Transmembrane</keyword>
<comment type="caution">
    <text evidence="2">The sequence shown here is derived from an EMBL/GenBank/DDBJ whole genome shotgun (WGS) entry which is preliminary data.</text>
</comment>
<evidence type="ECO:0000256" key="1">
    <source>
        <dbReference type="SAM" id="Phobius"/>
    </source>
</evidence>
<feature type="transmembrane region" description="Helical" evidence="1">
    <location>
        <begin position="61"/>
        <end position="90"/>
    </location>
</feature>
<evidence type="ECO:0000313" key="3">
    <source>
        <dbReference type="Proteomes" id="UP000029223"/>
    </source>
</evidence>